<comment type="cofactor">
    <cofactor evidence="1 17">
        <name>Mn(2+)</name>
        <dbReference type="ChEBI" id="CHEBI:29035"/>
    </cofactor>
</comment>
<dbReference type="GO" id="GO:0030246">
    <property type="term" value="F:carbohydrate binding"/>
    <property type="evidence" value="ECO:0007669"/>
    <property type="project" value="UniProtKB-KW"/>
</dbReference>
<dbReference type="GO" id="GO:0006493">
    <property type="term" value="P:protein O-linked glycosylation"/>
    <property type="evidence" value="ECO:0007669"/>
    <property type="project" value="TreeGrafter"/>
</dbReference>
<accession>A0A553P2H8</accession>
<dbReference type="CDD" id="cd02510">
    <property type="entry name" value="pp-GalNAc-T"/>
    <property type="match status" value="1"/>
</dbReference>
<proteinExistence type="inferred from homology"/>
<comment type="subcellular location">
    <subcellularLocation>
        <location evidence="2 17">Golgi apparatus membrane</location>
        <topology evidence="2 17">Single-pass type II membrane protein</topology>
    </subcellularLocation>
</comment>
<keyword evidence="16 17" id="KW-0464">Manganese</keyword>
<dbReference type="CDD" id="cd23437">
    <property type="entry name" value="beta-trefoil_Ricin_GALNT7"/>
    <property type="match status" value="1"/>
</dbReference>
<keyword evidence="20" id="KW-1185">Reference proteome</keyword>
<dbReference type="EMBL" id="VCGU01000008">
    <property type="protein sequence ID" value="TRY71908.1"/>
    <property type="molecule type" value="Genomic_DNA"/>
</dbReference>
<evidence type="ECO:0000256" key="11">
    <source>
        <dbReference type="ARBA" id="ARBA00022989"/>
    </source>
</evidence>
<dbReference type="InterPro" id="IPR029044">
    <property type="entry name" value="Nucleotide-diphossugar_trans"/>
</dbReference>
<evidence type="ECO:0000256" key="16">
    <source>
        <dbReference type="ARBA" id="ARBA00023211"/>
    </source>
</evidence>
<dbReference type="AlphaFoldDB" id="A0A553P2H8"/>
<keyword evidence="9 17" id="KW-0430">Lectin</keyword>
<reference evidence="19 20" key="1">
    <citation type="journal article" date="2018" name="Nat. Ecol. Evol.">
        <title>Genomic signatures of mitonuclear coevolution across populations of Tigriopus californicus.</title>
        <authorList>
            <person name="Barreto F.S."/>
            <person name="Watson E.T."/>
            <person name="Lima T.G."/>
            <person name="Willett C.S."/>
            <person name="Edmands S."/>
            <person name="Li W."/>
            <person name="Burton R.S."/>
        </authorList>
    </citation>
    <scope>NUCLEOTIDE SEQUENCE [LARGE SCALE GENOMIC DNA]</scope>
    <source>
        <strain evidence="19 20">San Diego</strain>
    </source>
</reference>
<evidence type="ECO:0000256" key="3">
    <source>
        <dbReference type="ARBA" id="ARBA00004922"/>
    </source>
</evidence>
<comment type="similarity">
    <text evidence="4 17">Belongs to the glycosyltransferase 2 family. GalNAc-T subfamily.</text>
</comment>
<dbReference type="PROSITE" id="PS50231">
    <property type="entry name" value="RICIN_B_LECTIN"/>
    <property type="match status" value="1"/>
</dbReference>
<keyword evidence="8" id="KW-0479">Metal-binding</keyword>
<dbReference type="Pfam" id="PF00652">
    <property type="entry name" value="Ricin_B_lectin"/>
    <property type="match status" value="1"/>
</dbReference>
<evidence type="ECO:0000256" key="14">
    <source>
        <dbReference type="ARBA" id="ARBA00023157"/>
    </source>
</evidence>
<keyword evidence="5 17" id="KW-0328">Glycosyltransferase</keyword>
<evidence type="ECO:0000313" key="19">
    <source>
        <dbReference type="EMBL" id="TRY71908.1"/>
    </source>
</evidence>
<evidence type="ECO:0000256" key="6">
    <source>
        <dbReference type="ARBA" id="ARBA00022679"/>
    </source>
</evidence>
<dbReference type="SUPFAM" id="SSF50370">
    <property type="entry name" value="Ricin B-like lectins"/>
    <property type="match status" value="1"/>
</dbReference>
<dbReference type="Gene3D" id="2.80.10.50">
    <property type="match status" value="1"/>
</dbReference>
<name>A0A553P2H8_TIGCA</name>
<keyword evidence="11 17" id="KW-1133">Transmembrane helix</keyword>
<dbReference type="SUPFAM" id="SSF53448">
    <property type="entry name" value="Nucleotide-diphospho-sugar transferases"/>
    <property type="match status" value="1"/>
</dbReference>
<keyword evidence="15" id="KW-0325">Glycoprotein</keyword>
<protein>
    <recommendedName>
        <fullName evidence="17">Polypeptide N-acetylgalactosaminyltransferase</fullName>
        <ecNumber evidence="17">2.4.1.-</ecNumber>
    </recommendedName>
    <alternativeName>
        <fullName evidence="17">Protein-UDP acetylgalactosaminyltransferase</fullName>
    </alternativeName>
</protein>
<dbReference type="Gene3D" id="3.90.550.10">
    <property type="entry name" value="Spore Coat Polysaccharide Biosynthesis Protein SpsA, Chain A"/>
    <property type="match status" value="1"/>
</dbReference>
<dbReference type="InterPro" id="IPR035992">
    <property type="entry name" value="Ricin_B-like_lectins"/>
</dbReference>
<dbReference type="OMA" id="QWFMDNI"/>
<dbReference type="OrthoDB" id="6072411at2759"/>
<feature type="transmembrane region" description="Helical" evidence="17">
    <location>
        <begin position="12"/>
        <end position="29"/>
    </location>
</feature>
<evidence type="ECO:0000256" key="5">
    <source>
        <dbReference type="ARBA" id="ARBA00022676"/>
    </source>
</evidence>
<evidence type="ECO:0000256" key="1">
    <source>
        <dbReference type="ARBA" id="ARBA00001936"/>
    </source>
</evidence>
<dbReference type="InterPro" id="IPR001173">
    <property type="entry name" value="Glyco_trans_2-like"/>
</dbReference>
<keyword evidence="6 17" id="KW-0808">Transferase</keyword>
<dbReference type="PANTHER" id="PTHR11675">
    <property type="entry name" value="N-ACETYLGALACTOSAMINYLTRANSFERASE"/>
    <property type="match status" value="1"/>
</dbReference>
<dbReference type="GO" id="GO:0004653">
    <property type="term" value="F:polypeptide N-acetylgalactosaminyltransferase activity"/>
    <property type="evidence" value="ECO:0007669"/>
    <property type="project" value="TreeGrafter"/>
</dbReference>
<keyword evidence="14 17" id="KW-1015">Disulfide bond</keyword>
<evidence type="ECO:0000256" key="15">
    <source>
        <dbReference type="ARBA" id="ARBA00023180"/>
    </source>
</evidence>
<dbReference type="PANTHER" id="PTHR11675:SF68">
    <property type="entry name" value="N-ACETYLGALACTOSAMINYLTRANSFERASE 7"/>
    <property type="match status" value="1"/>
</dbReference>
<keyword evidence="12 17" id="KW-0333">Golgi apparatus</keyword>
<keyword evidence="13 17" id="KW-0472">Membrane</keyword>
<dbReference type="GO" id="GO:0000139">
    <property type="term" value="C:Golgi membrane"/>
    <property type="evidence" value="ECO:0007669"/>
    <property type="project" value="UniProtKB-SubCell"/>
</dbReference>
<dbReference type="FunFam" id="3.90.550.10:FF:000053">
    <property type="entry name" value="Polypeptide N-acetylgalactosaminyltransferase"/>
    <property type="match status" value="1"/>
</dbReference>
<dbReference type="Pfam" id="PF00535">
    <property type="entry name" value="Glycos_transf_2"/>
    <property type="match status" value="1"/>
</dbReference>
<evidence type="ECO:0000256" key="13">
    <source>
        <dbReference type="ARBA" id="ARBA00023136"/>
    </source>
</evidence>
<dbReference type="UniPathway" id="UPA00378"/>
<evidence type="ECO:0000259" key="18">
    <source>
        <dbReference type="SMART" id="SM00458"/>
    </source>
</evidence>
<keyword evidence="7 17" id="KW-0812">Transmembrane</keyword>
<comment type="caution">
    <text evidence="19">The sequence shown here is derived from an EMBL/GenBank/DDBJ whole genome shotgun (WGS) entry which is preliminary data.</text>
</comment>
<evidence type="ECO:0000256" key="8">
    <source>
        <dbReference type="ARBA" id="ARBA00022723"/>
    </source>
</evidence>
<evidence type="ECO:0000256" key="7">
    <source>
        <dbReference type="ARBA" id="ARBA00022692"/>
    </source>
</evidence>
<evidence type="ECO:0000256" key="12">
    <source>
        <dbReference type="ARBA" id="ARBA00023034"/>
    </source>
</evidence>
<evidence type="ECO:0000256" key="9">
    <source>
        <dbReference type="ARBA" id="ARBA00022734"/>
    </source>
</evidence>
<evidence type="ECO:0000256" key="10">
    <source>
        <dbReference type="ARBA" id="ARBA00022968"/>
    </source>
</evidence>
<dbReference type="GO" id="GO:0046872">
    <property type="term" value="F:metal ion binding"/>
    <property type="evidence" value="ECO:0007669"/>
    <property type="project" value="UniProtKB-KW"/>
</dbReference>
<evidence type="ECO:0000256" key="17">
    <source>
        <dbReference type="RuleBase" id="RU361242"/>
    </source>
</evidence>
<dbReference type="InterPro" id="IPR045885">
    <property type="entry name" value="GalNAc-T"/>
</dbReference>
<sequence length="617" mass="70546">MRVLQWRRGRIYKVGLASLTIVLILLGLLKHFGHPDMSASIGQNLRSPHAQEYGGWERQMGLGLGRRPHQSHPDELPVFLGEGHLGNFEPAGGLVKSTGPGEMGQSHRLTVDQKDEEEKLKGVYGFNQLVSDEISLNRTVPELREPECQFWDYPADLPKASVILVFHNEGWSTLLRTVHSVLNRSPPQFLTEVLLVDDKSELEHLGQPLEDQLLLPYYKNRVRLIRNTEREGLIRSRNNGAVAARGEVVVFLDAHCEVNVNWLPPLLAPIHADRRTLSVPIIDGIQWSDFSINPVYARNSHSRGIFEWGMLYKENTVPAKEENRRSHHSEPYRAPTHAGGLFAIDREWFKELGWYDPGLWVWGGENFELSFKVWMCGGSSVWVPCSRVAHVYRGHSCSSCHSGSLANKFGGQPTTLRNYKRVIETWFDPEYKEYFYTREPFARMVDMGDISEQLALKRNLKCKSFDWFMKEVAYDVFEKYPPLPPNKLWGELKNLANNFCLDTHGRHPPEKIAASGCHGFGGNQLFRYNTEGQITSGEWCADVDNSGSLTIQWCVAGDNSGPWEYRADEQQIYHTKKNVCLALEPESAKPITRPCDHNNAYHKWVWREITPYWAKNP</sequence>
<dbReference type="SMART" id="SM00458">
    <property type="entry name" value="RICIN"/>
    <property type="match status" value="1"/>
</dbReference>
<dbReference type="Proteomes" id="UP000318571">
    <property type="component" value="Chromosome 7"/>
</dbReference>
<organism evidence="19 20">
    <name type="scientific">Tigriopus californicus</name>
    <name type="common">Marine copepod</name>
    <dbReference type="NCBI Taxonomy" id="6832"/>
    <lineage>
        <taxon>Eukaryota</taxon>
        <taxon>Metazoa</taxon>
        <taxon>Ecdysozoa</taxon>
        <taxon>Arthropoda</taxon>
        <taxon>Crustacea</taxon>
        <taxon>Multicrustacea</taxon>
        <taxon>Hexanauplia</taxon>
        <taxon>Copepoda</taxon>
        <taxon>Harpacticoida</taxon>
        <taxon>Harpacticidae</taxon>
        <taxon>Tigriopus</taxon>
    </lineage>
</organism>
<dbReference type="STRING" id="6832.A0A553P2H8"/>
<evidence type="ECO:0000256" key="4">
    <source>
        <dbReference type="ARBA" id="ARBA00005680"/>
    </source>
</evidence>
<feature type="domain" description="Ricin B lectin" evidence="18">
    <location>
        <begin position="486"/>
        <end position="607"/>
    </location>
</feature>
<keyword evidence="10" id="KW-0735">Signal-anchor</keyword>
<dbReference type="EC" id="2.4.1.-" evidence="17"/>
<comment type="pathway">
    <text evidence="3 17">Protein modification; protein glycosylation.</text>
</comment>
<evidence type="ECO:0000256" key="2">
    <source>
        <dbReference type="ARBA" id="ARBA00004323"/>
    </source>
</evidence>
<gene>
    <name evidence="19" type="ORF">TCAL_00172</name>
</gene>
<evidence type="ECO:0000313" key="20">
    <source>
        <dbReference type="Proteomes" id="UP000318571"/>
    </source>
</evidence>
<dbReference type="InterPro" id="IPR000772">
    <property type="entry name" value="Ricin_B_lectin"/>
</dbReference>